<reference evidence="1" key="1">
    <citation type="journal article" date="2017" name="Nature">
        <title>The sunflower genome provides insights into oil metabolism, flowering and Asterid evolution.</title>
        <authorList>
            <person name="Badouin H."/>
            <person name="Gouzy J."/>
            <person name="Grassa C.J."/>
            <person name="Murat F."/>
            <person name="Staton S.E."/>
            <person name="Cottret L."/>
            <person name="Lelandais-Briere C."/>
            <person name="Owens G.L."/>
            <person name="Carrere S."/>
            <person name="Mayjonade B."/>
            <person name="Legrand L."/>
            <person name="Gill N."/>
            <person name="Kane N.C."/>
            <person name="Bowers J.E."/>
            <person name="Hubner S."/>
            <person name="Bellec A."/>
            <person name="Berard A."/>
            <person name="Berges H."/>
            <person name="Blanchet N."/>
            <person name="Boniface M.C."/>
            <person name="Brunel D."/>
            <person name="Catrice O."/>
            <person name="Chaidir N."/>
            <person name="Claudel C."/>
            <person name="Donnadieu C."/>
            <person name="Faraut T."/>
            <person name="Fievet G."/>
            <person name="Helmstetter N."/>
            <person name="King M."/>
            <person name="Knapp S.J."/>
            <person name="Lai Z."/>
            <person name="Le Paslier M.C."/>
            <person name="Lippi Y."/>
            <person name="Lorenzon L."/>
            <person name="Mandel J.R."/>
            <person name="Marage G."/>
            <person name="Marchand G."/>
            <person name="Marquand E."/>
            <person name="Bret-Mestries E."/>
            <person name="Morien E."/>
            <person name="Nambeesan S."/>
            <person name="Nguyen T."/>
            <person name="Pegot-Espagnet P."/>
            <person name="Pouilly N."/>
            <person name="Raftis F."/>
            <person name="Sallet E."/>
            <person name="Schiex T."/>
            <person name="Thomas J."/>
            <person name="Vandecasteele C."/>
            <person name="Vares D."/>
            <person name="Vear F."/>
            <person name="Vautrin S."/>
            <person name="Crespi M."/>
            <person name="Mangin B."/>
            <person name="Burke J.M."/>
            <person name="Salse J."/>
            <person name="Munos S."/>
            <person name="Vincourt P."/>
            <person name="Rieseberg L.H."/>
            <person name="Langlade N.B."/>
        </authorList>
    </citation>
    <scope>NUCLEOTIDE SEQUENCE</scope>
    <source>
        <tissue evidence="1">Leaves</tissue>
    </source>
</reference>
<accession>A0A9K3I1K6</accession>
<organism evidence="1 2">
    <name type="scientific">Helianthus annuus</name>
    <name type="common">Common sunflower</name>
    <dbReference type="NCBI Taxonomy" id="4232"/>
    <lineage>
        <taxon>Eukaryota</taxon>
        <taxon>Viridiplantae</taxon>
        <taxon>Streptophyta</taxon>
        <taxon>Embryophyta</taxon>
        <taxon>Tracheophyta</taxon>
        <taxon>Spermatophyta</taxon>
        <taxon>Magnoliopsida</taxon>
        <taxon>eudicotyledons</taxon>
        <taxon>Gunneridae</taxon>
        <taxon>Pentapetalae</taxon>
        <taxon>asterids</taxon>
        <taxon>campanulids</taxon>
        <taxon>Asterales</taxon>
        <taxon>Asteraceae</taxon>
        <taxon>Asteroideae</taxon>
        <taxon>Heliantheae alliance</taxon>
        <taxon>Heliantheae</taxon>
        <taxon>Helianthus</taxon>
    </lineage>
</organism>
<gene>
    <name evidence="1" type="ORF">HanXRQr2_Chr09g0363751</name>
</gene>
<protein>
    <submittedName>
        <fullName evidence="1">Uncharacterized protein</fullName>
    </submittedName>
</protein>
<keyword evidence="2" id="KW-1185">Reference proteome</keyword>
<dbReference type="Gramene" id="mRNA:HanXRQr2_Chr09g0363751">
    <property type="protein sequence ID" value="CDS:HanXRQr2_Chr09g0363751.1"/>
    <property type="gene ID" value="HanXRQr2_Chr09g0363751"/>
</dbReference>
<name>A0A9K3I1K6_HELAN</name>
<evidence type="ECO:0000313" key="2">
    <source>
        <dbReference type="Proteomes" id="UP000215914"/>
    </source>
</evidence>
<sequence length="51" mass="5762">MCNSTKYSQPPRSKASRFGVIPMLKLLTLELLSLRDFSFGHLTGMWSCAKL</sequence>
<dbReference type="AlphaFoldDB" id="A0A9K3I1K6"/>
<proteinExistence type="predicted"/>
<evidence type="ECO:0000313" key="1">
    <source>
        <dbReference type="EMBL" id="KAF5788838.1"/>
    </source>
</evidence>
<dbReference type="Proteomes" id="UP000215914">
    <property type="component" value="Unassembled WGS sequence"/>
</dbReference>
<reference evidence="1" key="2">
    <citation type="submission" date="2020-06" db="EMBL/GenBank/DDBJ databases">
        <title>Helianthus annuus Genome sequencing and assembly Release 2.</title>
        <authorList>
            <person name="Gouzy J."/>
            <person name="Langlade N."/>
            <person name="Munos S."/>
        </authorList>
    </citation>
    <scope>NUCLEOTIDE SEQUENCE</scope>
    <source>
        <tissue evidence="1">Leaves</tissue>
    </source>
</reference>
<dbReference type="EMBL" id="MNCJ02000324">
    <property type="protein sequence ID" value="KAF5788838.1"/>
    <property type="molecule type" value="Genomic_DNA"/>
</dbReference>
<comment type="caution">
    <text evidence="1">The sequence shown here is derived from an EMBL/GenBank/DDBJ whole genome shotgun (WGS) entry which is preliminary data.</text>
</comment>